<reference evidence="3" key="1">
    <citation type="journal article" date="2019" name="Int. J. Syst. Evol. Microbiol.">
        <title>Halobacteriovorax valvorus sp. nov., a novel prokaryotic predator isolated from coastal seawater of China.</title>
        <authorList>
            <person name="Chen M.-X."/>
        </authorList>
    </citation>
    <scope>NUCLEOTIDE SEQUENCE [LARGE SCALE GENOMIC DNA]</scope>
    <source>
        <strain evidence="3">BL9</strain>
    </source>
</reference>
<gene>
    <name evidence="2" type="ORF">DAY19_14335</name>
</gene>
<feature type="transmembrane region" description="Helical" evidence="1">
    <location>
        <begin position="106"/>
        <end position="127"/>
    </location>
</feature>
<feature type="transmembrane region" description="Helical" evidence="1">
    <location>
        <begin position="67"/>
        <end position="86"/>
    </location>
</feature>
<proteinExistence type="predicted"/>
<protein>
    <submittedName>
        <fullName evidence="2">Uncharacterized protein</fullName>
    </submittedName>
</protein>
<dbReference type="RefSeq" id="WP_115363680.1">
    <property type="nucleotide sequence ID" value="NZ_QDKL01000003.1"/>
</dbReference>
<dbReference type="Proteomes" id="UP000443582">
    <property type="component" value="Unassembled WGS sequence"/>
</dbReference>
<organism evidence="2 3">
    <name type="scientific">Halobacteriovorax vibrionivorans</name>
    <dbReference type="NCBI Taxonomy" id="2152716"/>
    <lineage>
        <taxon>Bacteria</taxon>
        <taxon>Pseudomonadati</taxon>
        <taxon>Bdellovibrionota</taxon>
        <taxon>Bacteriovoracia</taxon>
        <taxon>Bacteriovoracales</taxon>
        <taxon>Halobacteriovoraceae</taxon>
        <taxon>Halobacteriovorax</taxon>
    </lineage>
</organism>
<evidence type="ECO:0000313" key="2">
    <source>
        <dbReference type="EMBL" id="RZF21152.1"/>
    </source>
</evidence>
<evidence type="ECO:0000313" key="3">
    <source>
        <dbReference type="Proteomes" id="UP000443582"/>
    </source>
</evidence>
<sequence>MKLNKFQAAFILPITILISILITGFISDQVKVNFTVIGIILSLFLPFIIFSKKLVNHQDLKKSKQLWLLNIYFIIDWFVMSWLFYRESSDVTFISFYDNLIQALDGFTAVVLLGLIYCLGLINFGLFNINKQINDNVNTQQSKR</sequence>
<keyword evidence="1" id="KW-1133">Transmembrane helix</keyword>
<dbReference type="EMBL" id="QDKL01000003">
    <property type="protein sequence ID" value="RZF21152.1"/>
    <property type="molecule type" value="Genomic_DNA"/>
</dbReference>
<keyword evidence="1" id="KW-0472">Membrane</keyword>
<feature type="transmembrane region" description="Helical" evidence="1">
    <location>
        <begin position="32"/>
        <end position="55"/>
    </location>
</feature>
<name>A0ABY0IDW3_9BACT</name>
<feature type="transmembrane region" description="Helical" evidence="1">
    <location>
        <begin position="7"/>
        <end position="26"/>
    </location>
</feature>
<keyword evidence="3" id="KW-1185">Reference proteome</keyword>
<accession>A0ABY0IDW3</accession>
<keyword evidence="1" id="KW-0812">Transmembrane</keyword>
<evidence type="ECO:0000256" key="1">
    <source>
        <dbReference type="SAM" id="Phobius"/>
    </source>
</evidence>
<comment type="caution">
    <text evidence="2">The sequence shown here is derived from an EMBL/GenBank/DDBJ whole genome shotgun (WGS) entry which is preliminary data.</text>
</comment>